<proteinExistence type="predicted"/>
<gene>
    <name evidence="1" type="ORF">RFM42_21175</name>
</gene>
<keyword evidence="2" id="KW-1185">Reference proteome</keyword>
<sequence length="118" mass="11922">MLDQTVAVVPPGKGVPARYAAFSGIWAGQLNGMYDGKLAVLTVSSGGQVTASYAWGDLADNKPGVADGSGRISGNILKLGRLPNGADITATMASPGTLSVTYALAGQTYTGSFARVSQ</sequence>
<comment type="caution">
    <text evidence="1">The sequence shown here is derived from an EMBL/GenBank/DDBJ whole genome shotgun (WGS) entry which is preliminary data.</text>
</comment>
<reference evidence="1 2" key="1">
    <citation type="submission" date="2023-08" db="EMBL/GenBank/DDBJ databases">
        <title>Implementing the SeqCode for naming new Mesorhizobium species isolated from Vachellia karroo root nodules.</title>
        <authorList>
            <person name="Van Lill M."/>
        </authorList>
    </citation>
    <scope>NUCLEOTIDE SEQUENCE [LARGE SCALE GENOMIC DNA]</scope>
    <source>
        <strain evidence="1 2">VK25D</strain>
    </source>
</reference>
<dbReference type="Proteomes" id="UP001285154">
    <property type="component" value="Unassembled WGS sequence"/>
</dbReference>
<evidence type="ECO:0000313" key="2">
    <source>
        <dbReference type="Proteomes" id="UP001285154"/>
    </source>
</evidence>
<dbReference type="EMBL" id="JAVIIQ010000008">
    <property type="protein sequence ID" value="MDX8533515.1"/>
    <property type="molecule type" value="Genomic_DNA"/>
</dbReference>
<protein>
    <submittedName>
        <fullName evidence="1">Uncharacterized protein</fullName>
    </submittedName>
</protein>
<name>A0ABU5A8J0_9HYPH</name>
<accession>A0ABU5A8J0</accession>
<dbReference type="RefSeq" id="WP_320250455.1">
    <property type="nucleotide sequence ID" value="NZ_JAVIIQ010000008.1"/>
</dbReference>
<evidence type="ECO:0000313" key="1">
    <source>
        <dbReference type="EMBL" id="MDX8533515.1"/>
    </source>
</evidence>
<organism evidence="1 2">
    <name type="scientific">Mesorhizobium vachelliae</name>
    <dbReference type="NCBI Taxonomy" id="3072309"/>
    <lineage>
        <taxon>Bacteria</taxon>
        <taxon>Pseudomonadati</taxon>
        <taxon>Pseudomonadota</taxon>
        <taxon>Alphaproteobacteria</taxon>
        <taxon>Hyphomicrobiales</taxon>
        <taxon>Phyllobacteriaceae</taxon>
        <taxon>Mesorhizobium</taxon>
    </lineage>
</organism>